<sequence length="265" mass="31140">MIDRASIQEWSIQVPWKENVQVEQDLLISRALVAIFSDEFLASQLAFRGGTALHKLYMSPQPRYSEDIDLVQITSGPIKPIMFRLGEVLDFMPDRVTKQKRYNNTMLFRMESEIPPIMPIRLKLEINCFEHFNEMGLVKHPFTVDSQWFKGSCEITTYHFAELLGTKLRALYQRKKGRDLFDLYEALTKTDVNLDDVIRCYRKYMSFVVNQPPTHKQYTLNMEEKMQDPGFLGDTQLLIRPEMSFDPVEAYELVREKLIDKLLIK</sequence>
<evidence type="ECO:0000313" key="1">
    <source>
        <dbReference type="EMBL" id="ADV44638.1"/>
    </source>
</evidence>
<protein>
    <recommendedName>
        <fullName evidence="3">Nucleotidyl transferase AbiEii/AbiGii toxin family protein</fullName>
    </recommendedName>
</protein>
<accession>E6SWH7</accession>
<dbReference type="KEGG" id="bhl:Bache_2692"/>
<dbReference type="HOGENOM" id="CLU_092368_0_0_10"/>
<keyword evidence="2" id="KW-1185">Reference proteome</keyword>
<dbReference type="Pfam" id="PF08843">
    <property type="entry name" value="AbiEii"/>
    <property type="match status" value="1"/>
</dbReference>
<dbReference type="Gene3D" id="3.10.450.620">
    <property type="entry name" value="JHP933, nucleotidyltransferase-like core domain"/>
    <property type="match status" value="1"/>
</dbReference>
<organism evidence="1 2">
    <name type="scientific">Bacteroides helcogenes (strain ATCC 35417 / DSM 20613 / JCM 6297 / CCUG 15421 / P 36-108)</name>
    <dbReference type="NCBI Taxonomy" id="693979"/>
    <lineage>
        <taxon>Bacteria</taxon>
        <taxon>Pseudomonadati</taxon>
        <taxon>Bacteroidota</taxon>
        <taxon>Bacteroidia</taxon>
        <taxon>Bacteroidales</taxon>
        <taxon>Bacteroidaceae</taxon>
        <taxon>Bacteroides</taxon>
    </lineage>
</organism>
<dbReference type="AlphaFoldDB" id="E6SWH7"/>
<dbReference type="RefSeq" id="WP_013548225.1">
    <property type="nucleotide sequence ID" value="NC_014933.1"/>
</dbReference>
<proteinExistence type="predicted"/>
<dbReference type="EMBL" id="CP002352">
    <property type="protein sequence ID" value="ADV44638.1"/>
    <property type="molecule type" value="Genomic_DNA"/>
</dbReference>
<reference key="1">
    <citation type="submission" date="2010-11" db="EMBL/GenBank/DDBJ databases">
        <title>The complete genome of Bacteroides helcogenes P 36-108.</title>
        <authorList>
            <consortium name="US DOE Joint Genome Institute (JGI-PGF)"/>
            <person name="Lucas S."/>
            <person name="Copeland A."/>
            <person name="Lapidus A."/>
            <person name="Bruce D."/>
            <person name="Goodwin L."/>
            <person name="Pitluck S."/>
            <person name="Kyrpides N."/>
            <person name="Mavromatis K."/>
            <person name="Ivanova N."/>
            <person name="Zeytun A."/>
            <person name="Brettin T."/>
            <person name="Detter J.C."/>
            <person name="Tapia R."/>
            <person name="Han C."/>
            <person name="Land M."/>
            <person name="Hauser L."/>
            <person name="Markowitz V."/>
            <person name="Cheng J.-F."/>
            <person name="Hugenholtz P."/>
            <person name="Woyke T."/>
            <person name="Wu D."/>
            <person name="Gronow S."/>
            <person name="Wellnitz S."/>
            <person name="Brambilla E."/>
            <person name="Klenk H.-P."/>
            <person name="Eisen J.A."/>
        </authorList>
    </citation>
    <scope>NUCLEOTIDE SEQUENCE</scope>
    <source>
        <strain>P 36-108</strain>
    </source>
</reference>
<dbReference type="PATRIC" id="fig|693979.3.peg.2818"/>
<evidence type="ECO:0000313" key="2">
    <source>
        <dbReference type="Proteomes" id="UP000008630"/>
    </source>
</evidence>
<dbReference type="InterPro" id="IPR014942">
    <property type="entry name" value="AbiEii"/>
</dbReference>
<dbReference type="OrthoDB" id="1550603at2"/>
<name>E6SWH7_BACT6</name>
<dbReference type="STRING" id="693979.Bache_2692"/>
<evidence type="ECO:0008006" key="3">
    <source>
        <dbReference type="Google" id="ProtNLM"/>
    </source>
</evidence>
<gene>
    <name evidence="1" type="ordered locus">Bache_2692</name>
</gene>
<dbReference type="Proteomes" id="UP000008630">
    <property type="component" value="Chromosome"/>
</dbReference>
<reference evidence="1 2" key="2">
    <citation type="journal article" date="2011" name="Stand. Genomic Sci.">
        <title>Complete genome sequence of Bacteroides helcogenes type strain (P 36-108).</title>
        <authorList>
            <person name="Pati A."/>
            <person name="Gronow S."/>
            <person name="Zeytun A."/>
            <person name="Lapidus A."/>
            <person name="Nolan M."/>
            <person name="Hammon N."/>
            <person name="Deshpande S."/>
            <person name="Cheng J.F."/>
            <person name="Tapia R."/>
            <person name="Han C."/>
            <person name="Goodwin L."/>
            <person name="Pitluck S."/>
            <person name="Liolios K."/>
            <person name="Pagani I."/>
            <person name="Ivanova N."/>
            <person name="Mavromatis K."/>
            <person name="Chen A."/>
            <person name="Palaniappan K."/>
            <person name="Land M."/>
            <person name="Hauser L."/>
            <person name="Chang Y.J."/>
            <person name="Jeffries C.D."/>
            <person name="Detter J.C."/>
            <person name="Brambilla E."/>
            <person name="Rohde M."/>
            <person name="Goker M."/>
            <person name="Woyke T."/>
            <person name="Bristow J."/>
            <person name="Eisen J.A."/>
            <person name="Markowitz V."/>
            <person name="Hugenholtz P."/>
            <person name="Kyrpides N.C."/>
            <person name="Klenk H.P."/>
            <person name="Lucas S."/>
        </authorList>
    </citation>
    <scope>NUCLEOTIDE SEQUENCE [LARGE SCALE GENOMIC DNA]</scope>
    <source>
        <strain evidence="2">ATCC 35417 / DSM 20613 / JCM 6297 / CCUG 15421 / P 36-108</strain>
    </source>
</reference>
<dbReference type="eggNOG" id="COG2253">
    <property type="taxonomic scope" value="Bacteria"/>
</dbReference>